<dbReference type="InterPro" id="IPR049270">
    <property type="entry name" value="CFAP58_CC"/>
</dbReference>
<evidence type="ECO:0000259" key="4">
    <source>
        <dbReference type="Pfam" id="PF21771"/>
    </source>
</evidence>
<reference evidence="5 6" key="1">
    <citation type="submission" date="2021-02" db="EMBL/GenBank/DDBJ databases">
        <title>Variation within the Batrachochytrium salamandrivorans European outbreak.</title>
        <authorList>
            <person name="Kelly M."/>
            <person name="Pasmans F."/>
            <person name="Shea T.P."/>
            <person name="Munoz J.F."/>
            <person name="Carranza S."/>
            <person name="Cuomo C.A."/>
            <person name="Martel A."/>
        </authorList>
    </citation>
    <scope>NUCLEOTIDE SEQUENCE [LARGE SCALE GENOMIC DNA]</scope>
    <source>
        <strain evidence="5 6">AMFP18/2</strain>
    </source>
</reference>
<sequence length="1045" mass="120422">MDTAKSSDARDSDHKNRPAALVEISHQQQQQQKQLEFQGDLLGNDDGTLDSLELQHHTIADATTDTLQHEVDTPPIGPLSVNKLPPESESCKVAASPSSTPSLQKDMHTASESISLPAPLQEKLPPTSAVDLPFISLPETLMTDNAVSAILFKEKTALDTEYAHMEKEFTDTHTEAEQNPNLYSRFLAEYQKLFQALARTRLHAFELTSQYQEVEREYQNNLEQQLDGGKALDHGQHTLGVLKQQIKRAEQMLEQSVQREDTAKDDQRQLRLDISGLTATIKQGVSLSAAQEQTINDLIMSKEQANKDLEAELDRIVMLRNGLTEISEEIKVTETLTRENEREIFSLKEKNATKKLDIDAKMRTKERLEQSLREQRAIVTAKSQEVQQDYNDQRGQTLQILNENETTQHDLNCRERELTSHRAEVKKVTRIKEALQKKNHILEDMKLQVEMERKAIRSHADELMIAVDRLRRQVETMRKNIDDLTREKDLLSGAFLKTQTEIQQVGNLVLLQKKQRYNIELEIAQYRKETLEHNKEAKRLTLERDAYIAEATHLQTQYVQDLRRLKEMEIQIFEYKRQMSTSEAKLKHQQNLYEAVQSERNLHAKHLIESQCDIAEMKRKLKIMNFQINGYKDDLNSKDAIIAHESTEHTKLAHDMDLIKDEIKTLENQNDLAQNYIKCQVTEQVKLNQFVKAAEIERDRQDNALQVLVGERDNLSSQLIRRNDELTHVYDQIKTQQLGLFQGEMHYKEKLSAIHHLRSQVHDLRSMSANLTQKASGVQQMRQSIVRLQNEEMQEQMRIKALEDELKNPINVHRWRKLEGSNPQTFDMIKLLHSLQKRLIVKNKEDKEKEGFIKVQEELYLHLKNMLIKQIGPEALEQIEELGVELKNKTIQLRHMDTELNMYQAQVREYKYTIGQLDESLADSKKKFLDLYRKRVELLRNSTLIPEKGAYRSSINKSALPMLPEKYTGSLSSKESTTGHLIQTNNLVLAGSDAAQESKSEIVQDRSRQLLNDTEMQAPQPLEPIEQSLVASAAELPTLNSVSSA</sequence>
<comment type="caution">
    <text evidence="5">The sequence shown here is derived from an EMBL/GenBank/DDBJ whole genome shotgun (WGS) entry which is preliminary data.</text>
</comment>
<feature type="coiled-coil region" evidence="2">
    <location>
        <begin position="358"/>
        <end position="385"/>
    </location>
</feature>
<feature type="compositionally biased region" description="Basic and acidic residues" evidence="3">
    <location>
        <begin position="1"/>
        <end position="16"/>
    </location>
</feature>
<evidence type="ECO:0000256" key="3">
    <source>
        <dbReference type="SAM" id="MobiDB-lite"/>
    </source>
</evidence>
<feature type="coiled-coil region" evidence="2">
    <location>
        <begin position="204"/>
        <end position="266"/>
    </location>
</feature>
<dbReference type="EMBL" id="JAFCIX010000344">
    <property type="protein sequence ID" value="KAH6593879.1"/>
    <property type="molecule type" value="Genomic_DNA"/>
</dbReference>
<evidence type="ECO:0000256" key="2">
    <source>
        <dbReference type="SAM" id="Coils"/>
    </source>
</evidence>
<organism evidence="5 6">
    <name type="scientific">Batrachochytrium salamandrivorans</name>
    <dbReference type="NCBI Taxonomy" id="1357716"/>
    <lineage>
        <taxon>Eukaryota</taxon>
        <taxon>Fungi</taxon>
        <taxon>Fungi incertae sedis</taxon>
        <taxon>Chytridiomycota</taxon>
        <taxon>Chytridiomycota incertae sedis</taxon>
        <taxon>Chytridiomycetes</taxon>
        <taxon>Rhizophydiales</taxon>
        <taxon>Rhizophydiales incertae sedis</taxon>
        <taxon>Batrachochytrium</taxon>
    </lineage>
</organism>
<keyword evidence="1 2" id="KW-0175">Coiled coil</keyword>
<feature type="domain" description="Cilia- and flagella-associated protein 58 central coiled coil" evidence="4">
    <location>
        <begin position="471"/>
        <end position="767"/>
    </location>
</feature>
<feature type="coiled-coil region" evidence="2">
    <location>
        <begin position="778"/>
        <end position="805"/>
    </location>
</feature>
<dbReference type="PANTHER" id="PTHR32083:SF0">
    <property type="entry name" value="CILIA AND FLAGELLA-ASSOCIATED PROTEIN 58"/>
    <property type="match status" value="1"/>
</dbReference>
<proteinExistence type="predicted"/>
<name>A0ABQ8F8M8_9FUNG</name>
<accession>A0ABQ8F8M8</accession>
<feature type="region of interest" description="Disordered" evidence="3">
    <location>
        <begin position="86"/>
        <end position="111"/>
    </location>
</feature>
<evidence type="ECO:0000313" key="6">
    <source>
        <dbReference type="Proteomes" id="UP001648503"/>
    </source>
</evidence>
<gene>
    <name evidence="5" type="ORF">BASA50_007104</name>
</gene>
<evidence type="ECO:0000313" key="5">
    <source>
        <dbReference type="EMBL" id="KAH6593879.1"/>
    </source>
</evidence>
<dbReference type="PANTHER" id="PTHR32083">
    <property type="entry name" value="CILIA AND FLAGELLA-ASSOCIATED PROTEIN 58-RELATED"/>
    <property type="match status" value="1"/>
</dbReference>
<protein>
    <recommendedName>
        <fullName evidence="4">Cilia- and flagella-associated protein 58 central coiled coil domain-containing protein</fullName>
    </recommendedName>
</protein>
<feature type="coiled-coil region" evidence="2">
    <location>
        <begin position="418"/>
        <end position="585"/>
    </location>
</feature>
<keyword evidence="6" id="KW-1185">Reference proteome</keyword>
<dbReference type="Pfam" id="PF21771">
    <property type="entry name" value="CFAP58_CC"/>
    <property type="match status" value="1"/>
</dbReference>
<feature type="region of interest" description="Disordered" evidence="3">
    <location>
        <begin position="1"/>
        <end position="33"/>
    </location>
</feature>
<dbReference type="Proteomes" id="UP001648503">
    <property type="component" value="Unassembled WGS sequence"/>
</dbReference>
<evidence type="ECO:0000256" key="1">
    <source>
        <dbReference type="ARBA" id="ARBA00023054"/>
    </source>
</evidence>
<feature type="coiled-coil region" evidence="2">
    <location>
        <begin position="649"/>
        <end position="676"/>
    </location>
</feature>